<dbReference type="AlphaFoldDB" id="A0A0L8GD24"/>
<dbReference type="EMBL" id="KQ422401">
    <property type="protein sequence ID" value="KOF74932.1"/>
    <property type="molecule type" value="Genomic_DNA"/>
</dbReference>
<name>A0A0L8GD24_OCTBM</name>
<sequence length="57" mass="6375">MLGHSRGRSLNSYTICQILLQTILSSIPTSFLARFVKKLHVSKASNNKTAMSCFILF</sequence>
<reference evidence="1" key="1">
    <citation type="submission" date="2015-07" db="EMBL/GenBank/DDBJ databases">
        <title>MeaNS - Measles Nucleotide Surveillance Program.</title>
        <authorList>
            <person name="Tran T."/>
            <person name="Druce J."/>
        </authorList>
    </citation>
    <scope>NUCLEOTIDE SEQUENCE</scope>
    <source>
        <strain evidence="1">UCB-OBI-ISO-001</strain>
        <tissue evidence="1">Gonad</tissue>
    </source>
</reference>
<proteinExistence type="predicted"/>
<organism evidence="1">
    <name type="scientific">Octopus bimaculoides</name>
    <name type="common">California two-spotted octopus</name>
    <dbReference type="NCBI Taxonomy" id="37653"/>
    <lineage>
        <taxon>Eukaryota</taxon>
        <taxon>Metazoa</taxon>
        <taxon>Spiralia</taxon>
        <taxon>Lophotrochozoa</taxon>
        <taxon>Mollusca</taxon>
        <taxon>Cephalopoda</taxon>
        <taxon>Coleoidea</taxon>
        <taxon>Octopodiformes</taxon>
        <taxon>Octopoda</taxon>
        <taxon>Incirrata</taxon>
        <taxon>Octopodidae</taxon>
        <taxon>Octopus</taxon>
    </lineage>
</organism>
<evidence type="ECO:0000313" key="1">
    <source>
        <dbReference type="EMBL" id="KOF74932.1"/>
    </source>
</evidence>
<accession>A0A0L8GD24</accession>
<gene>
    <name evidence="1" type="ORF">OCBIM_22035485mg</name>
</gene>
<protein>
    <submittedName>
        <fullName evidence="1">Uncharacterized protein</fullName>
    </submittedName>
</protein>